<accession>A0ACC2V4Q1</accession>
<reference evidence="1" key="1">
    <citation type="submission" date="2023-04" db="EMBL/GenBank/DDBJ databases">
        <title>Draft Genome sequencing of Naganishia species isolated from polar environments using Oxford Nanopore Technology.</title>
        <authorList>
            <person name="Leo P."/>
            <person name="Venkateswaran K."/>
        </authorList>
    </citation>
    <scope>NUCLEOTIDE SEQUENCE</scope>
    <source>
        <strain evidence="1">MNA-CCFEE 5262</strain>
    </source>
</reference>
<name>A0ACC2V4Q1_9TREE</name>
<sequence>MAEYTPRSVLKHVAGWTLGPTLGKGGFGHVRQATHRATGRKVAVKILPALDFEQVITKDILLDAIEAQKEVILLKVMGAFGIKGVVGLDMVKQEGRLEPRRSSHSSDPSSSLFTPCTVSESHMKT</sequence>
<proteinExistence type="predicted"/>
<organism evidence="1 2">
    <name type="scientific">Naganishia adeliensis</name>
    <dbReference type="NCBI Taxonomy" id="92952"/>
    <lineage>
        <taxon>Eukaryota</taxon>
        <taxon>Fungi</taxon>
        <taxon>Dikarya</taxon>
        <taxon>Basidiomycota</taxon>
        <taxon>Agaricomycotina</taxon>
        <taxon>Tremellomycetes</taxon>
        <taxon>Filobasidiales</taxon>
        <taxon>Filobasidiaceae</taxon>
        <taxon>Naganishia</taxon>
    </lineage>
</organism>
<dbReference type="EMBL" id="JASBWS010000147">
    <property type="protein sequence ID" value="KAJ9093826.1"/>
    <property type="molecule type" value="Genomic_DNA"/>
</dbReference>
<gene>
    <name evidence="1" type="ORF">QFC20_007039</name>
</gene>
<dbReference type="Proteomes" id="UP001230649">
    <property type="component" value="Unassembled WGS sequence"/>
</dbReference>
<comment type="caution">
    <text evidence="1">The sequence shown here is derived from an EMBL/GenBank/DDBJ whole genome shotgun (WGS) entry which is preliminary data.</text>
</comment>
<keyword evidence="2" id="KW-1185">Reference proteome</keyword>
<protein>
    <submittedName>
        <fullName evidence="1">Uncharacterized protein</fullName>
    </submittedName>
</protein>
<evidence type="ECO:0000313" key="2">
    <source>
        <dbReference type="Proteomes" id="UP001230649"/>
    </source>
</evidence>
<evidence type="ECO:0000313" key="1">
    <source>
        <dbReference type="EMBL" id="KAJ9093826.1"/>
    </source>
</evidence>